<dbReference type="InterPro" id="IPR029058">
    <property type="entry name" value="AB_hydrolase_fold"/>
</dbReference>
<feature type="signal peptide" evidence="3">
    <location>
        <begin position="1"/>
        <end position="21"/>
    </location>
</feature>
<proteinExistence type="predicted"/>
<dbReference type="Proteomes" id="UP000322873">
    <property type="component" value="Unassembled WGS sequence"/>
</dbReference>
<accession>A0A5M9JN90</accession>
<dbReference type="GO" id="GO:0052689">
    <property type="term" value="F:carboxylic ester hydrolase activity"/>
    <property type="evidence" value="ECO:0007669"/>
    <property type="project" value="UniProtKB-ARBA"/>
</dbReference>
<keyword evidence="5" id="KW-1185">Reference proteome</keyword>
<evidence type="ECO:0000313" key="4">
    <source>
        <dbReference type="EMBL" id="KAA8570120.1"/>
    </source>
</evidence>
<dbReference type="VEuPathDB" id="FungiDB:MFRU_005g02590"/>
<dbReference type="AlphaFoldDB" id="A0A5M9JN90"/>
<dbReference type="OrthoDB" id="2586582at2759"/>
<name>A0A5M9JN90_MONFR</name>
<evidence type="ECO:0000256" key="1">
    <source>
        <dbReference type="ARBA" id="ARBA00022801"/>
    </source>
</evidence>
<dbReference type="EMBL" id="VICG01000007">
    <property type="protein sequence ID" value="KAA8570120.1"/>
    <property type="molecule type" value="Genomic_DNA"/>
</dbReference>
<evidence type="ECO:0008006" key="6">
    <source>
        <dbReference type="Google" id="ProtNLM"/>
    </source>
</evidence>
<keyword evidence="3" id="KW-0732">Signal</keyword>
<evidence type="ECO:0000256" key="2">
    <source>
        <dbReference type="ARBA" id="ARBA00023157"/>
    </source>
</evidence>
<dbReference type="InterPro" id="IPR000675">
    <property type="entry name" value="Cutinase/axe"/>
</dbReference>
<comment type="caution">
    <text evidence="4">The sequence shown here is derived from an EMBL/GenBank/DDBJ whole genome shotgun (WGS) entry which is preliminary data.</text>
</comment>
<evidence type="ECO:0000256" key="3">
    <source>
        <dbReference type="SAM" id="SignalP"/>
    </source>
</evidence>
<evidence type="ECO:0000313" key="5">
    <source>
        <dbReference type="Proteomes" id="UP000322873"/>
    </source>
</evidence>
<dbReference type="PANTHER" id="PTHR33630">
    <property type="entry name" value="CUTINASE RV1984C-RELATED-RELATED"/>
    <property type="match status" value="1"/>
</dbReference>
<dbReference type="SUPFAM" id="SSF53474">
    <property type="entry name" value="alpha/beta-Hydrolases"/>
    <property type="match status" value="1"/>
</dbReference>
<dbReference type="Gene3D" id="3.40.50.1820">
    <property type="entry name" value="alpha/beta hydrolase"/>
    <property type="match status" value="1"/>
</dbReference>
<organism evidence="4 5">
    <name type="scientific">Monilinia fructicola</name>
    <name type="common">Brown rot fungus</name>
    <name type="synonym">Ciboria fructicola</name>
    <dbReference type="NCBI Taxonomy" id="38448"/>
    <lineage>
        <taxon>Eukaryota</taxon>
        <taxon>Fungi</taxon>
        <taxon>Dikarya</taxon>
        <taxon>Ascomycota</taxon>
        <taxon>Pezizomycotina</taxon>
        <taxon>Leotiomycetes</taxon>
        <taxon>Helotiales</taxon>
        <taxon>Sclerotiniaceae</taxon>
        <taxon>Monilinia</taxon>
    </lineage>
</organism>
<dbReference type="PANTHER" id="PTHR33630:SF9">
    <property type="entry name" value="CUTINASE 4"/>
    <property type="match status" value="1"/>
</dbReference>
<feature type="chain" id="PRO_5024295274" description="Cutinase" evidence="3">
    <location>
        <begin position="22"/>
        <end position="248"/>
    </location>
</feature>
<protein>
    <recommendedName>
        <fullName evidence="6">Cutinase</fullName>
    </recommendedName>
</protein>
<reference evidence="4 5" key="1">
    <citation type="submission" date="2019-06" db="EMBL/GenBank/DDBJ databases">
        <title>Genome Sequence of the Brown Rot Fungal Pathogen Monilinia fructicola.</title>
        <authorList>
            <person name="De Miccolis Angelini R.M."/>
            <person name="Landi L."/>
            <person name="Abate D."/>
            <person name="Pollastro S."/>
            <person name="Romanazzi G."/>
            <person name="Faretra F."/>
        </authorList>
    </citation>
    <scope>NUCLEOTIDE SEQUENCE [LARGE SCALE GENOMIC DNA]</scope>
    <source>
        <strain evidence="4 5">Mfrc123</strain>
    </source>
</reference>
<keyword evidence="1" id="KW-0378">Hydrolase</keyword>
<keyword evidence="2" id="KW-1015">Disulfide bond</keyword>
<gene>
    <name evidence="4" type="ORF">EYC84_002452</name>
</gene>
<sequence>MHSPLSLTTLIHLLPITLTLAIPAPMPIPNPQTAAAAAAAINSSATCTDIKIITARASTEAAGEGAIGTLAAAIQSGTSQTVTRTSVSYPALLNPYAPSVASGVAAMKADLIAAVDACPDQKIVLLGYSQGAECISDTLAGGGGGLLGAATDAVDYDKYGSHVKAAVMYGDPRYMTSQQSFHVGTCFQNGLFPRTSEQSLSSYSNVTKTYCDFGDPFCCSGVDVLAHLDYVTKYNMAALSFVLGKVGK</sequence>
<dbReference type="Pfam" id="PF01083">
    <property type="entry name" value="Cutinase"/>
    <property type="match status" value="1"/>
</dbReference>
<dbReference type="SMART" id="SM01110">
    <property type="entry name" value="Cutinase"/>
    <property type="match status" value="1"/>
</dbReference>